<organism evidence="1 2">
    <name type="scientific">Paracidovorax cattleyae</name>
    <dbReference type="NCBI Taxonomy" id="80868"/>
    <lineage>
        <taxon>Bacteria</taxon>
        <taxon>Pseudomonadati</taxon>
        <taxon>Pseudomonadota</taxon>
        <taxon>Betaproteobacteria</taxon>
        <taxon>Burkholderiales</taxon>
        <taxon>Comamonadaceae</taxon>
        <taxon>Paracidovorax</taxon>
    </lineage>
</organism>
<dbReference type="AlphaFoldDB" id="A0A1H0VSC4"/>
<gene>
    <name evidence="1" type="ORF">SAMN04489708_12829</name>
</gene>
<accession>A0A1H0VSC4</accession>
<name>A0A1H0VSC4_9BURK</name>
<sequence>MERRIVIGVAAAAAIVALLYMRKRQAASEAAGTGVLTSNAGALNAALGNASSTTAAAWGGTMPSLADALKNAHVADKVAASPAPVNQVKPQRVESVFVAAAPAPVASSSGAAWGGMSAAPAPARDFSSTVSAAGLRTYADGSTHQMSDSELYMFNLQRGGINAAAAMGY</sequence>
<dbReference type="RefSeq" id="WP_092837747.1">
    <property type="nucleotide sequence ID" value="NZ_CP028290.1"/>
</dbReference>
<dbReference type="Proteomes" id="UP000199317">
    <property type="component" value="Unassembled WGS sequence"/>
</dbReference>
<evidence type="ECO:0000313" key="2">
    <source>
        <dbReference type="Proteomes" id="UP000199317"/>
    </source>
</evidence>
<protein>
    <submittedName>
        <fullName evidence="1">Uncharacterized protein</fullName>
    </submittedName>
</protein>
<reference evidence="2" key="1">
    <citation type="submission" date="2016-10" db="EMBL/GenBank/DDBJ databases">
        <authorList>
            <person name="Varghese N."/>
            <person name="Submissions S."/>
        </authorList>
    </citation>
    <scope>NUCLEOTIDE SEQUENCE [LARGE SCALE GENOMIC DNA]</scope>
    <source>
        <strain evidence="2">DSM 17101</strain>
    </source>
</reference>
<proteinExistence type="predicted"/>
<evidence type="ECO:0000313" key="1">
    <source>
        <dbReference type="EMBL" id="SDP81075.1"/>
    </source>
</evidence>
<keyword evidence="2" id="KW-1185">Reference proteome</keyword>
<dbReference type="EMBL" id="FNJL01000028">
    <property type="protein sequence ID" value="SDP81075.1"/>
    <property type="molecule type" value="Genomic_DNA"/>
</dbReference>